<dbReference type="Pfam" id="PF00535">
    <property type="entry name" value="Glycos_transf_2"/>
    <property type="match status" value="1"/>
</dbReference>
<dbReference type="InterPro" id="IPR001173">
    <property type="entry name" value="Glyco_trans_2-like"/>
</dbReference>
<dbReference type="AlphaFoldDB" id="A0A382FQN8"/>
<accession>A0A382FQN8</accession>
<protein>
    <recommendedName>
        <fullName evidence="1">Glycosyltransferase 2-like domain-containing protein</fullName>
    </recommendedName>
</protein>
<reference evidence="2" key="1">
    <citation type="submission" date="2018-05" db="EMBL/GenBank/DDBJ databases">
        <authorList>
            <person name="Lanie J.A."/>
            <person name="Ng W.-L."/>
            <person name="Kazmierczak K.M."/>
            <person name="Andrzejewski T.M."/>
            <person name="Davidsen T.M."/>
            <person name="Wayne K.J."/>
            <person name="Tettelin H."/>
            <person name="Glass J.I."/>
            <person name="Rusch D."/>
            <person name="Podicherti R."/>
            <person name="Tsui H.-C.T."/>
            <person name="Winkler M.E."/>
        </authorList>
    </citation>
    <scope>NUCLEOTIDE SEQUENCE</scope>
</reference>
<sequence length="167" mass="18837">MYQAEAWIADTLASAAAQTHPRVETIVVDDGSLDQGADLVSVFGESAERPVRLVQTTNNVVSRLSAKPRSIVADLIAGVVYWPLARVARLVERTGRDPSFLPLFQYRQRSFYVMRNDAFDRFGTRLEKRYSQKEARNLLERAGLENLVFAEGPPWWVAVGWRRGDGL</sequence>
<gene>
    <name evidence="2" type="ORF">METZ01_LOCUS218164</name>
</gene>
<dbReference type="CDD" id="cd00761">
    <property type="entry name" value="Glyco_tranf_GTA_type"/>
    <property type="match status" value="1"/>
</dbReference>
<evidence type="ECO:0000259" key="1">
    <source>
        <dbReference type="Pfam" id="PF00535"/>
    </source>
</evidence>
<dbReference type="InterPro" id="IPR029044">
    <property type="entry name" value="Nucleotide-diphossugar_trans"/>
</dbReference>
<organism evidence="2">
    <name type="scientific">marine metagenome</name>
    <dbReference type="NCBI Taxonomy" id="408172"/>
    <lineage>
        <taxon>unclassified sequences</taxon>
        <taxon>metagenomes</taxon>
        <taxon>ecological metagenomes</taxon>
    </lineage>
</organism>
<name>A0A382FQN8_9ZZZZ</name>
<feature type="domain" description="Glycosyltransferase 2-like" evidence="1">
    <location>
        <begin position="2"/>
        <end position="59"/>
    </location>
</feature>
<evidence type="ECO:0000313" key="2">
    <source>
        <dbReference type="EMBL" id="SVB65310.1"/>
    </source>
</evidence>
<dbReference type="Gene3D" id="3.90.550.10">
    <property type="entry name" value="Spore Coat Polysaccharide Biosynthesis Protein SpsA, Chain A"/>
    <property type="match status" value="1"/>
</dbReference>
<dbReference type="SUPFAM" id="SSF53448">
    <property type="entry name" value="Nucleotide-diphospho-sugar transferases"/>
    <property type="match status" value="1"/>
</dbReference>
<proteinExistence type="predicted"/>
<dbReference type="EMBL" id="UINC01051310">
    <property type="protein sequence ID" value="SVB65310.1"/>
    <property type="molecule type" value="Genomic_DNA"/>
</dbReference>